<proteinExistence type="predicted"/>
<comment type="caution">
    <text evidence="1">The sequence shown here is derived from an EMBL/GenBank/DDBJ whole genome shotgun (WGS) entry which is preliminary data.</text>
</comment>
<gene>
    <name evidence="1" type="ORF">PU648_60100</name>
</gene>
<reference evidence="1 2" key="1">
    <citation type="submission" date="2023-02" db="EMBL/GenBank/DDBJ databases">
        <authorList>
            <person name="Maleckis M."/>
        </authorList>
    </citation>
    <scope>NUCLEOTIDE SEQUENCE [LARGE SCALE GENOMIC DNA]</scope>
    <source>
        <strain evidence="1 2">P8-A2</strain>
    </source>
</reference>
<evidence type="ECO:0000313" key="2">
    <source>
        <dbReference type="Proteomes" id="UP001257627"/>
    </source>
</evidence>
<organism evidence="1 2">
    <name type="scientific">Streptomyces mirabilis</name>
    <dbReference type="NCBI Taxonomy" id="68239"/>
    <lineage>
        <taxon>Bacteria</taxon>
        <taxon>Bacillati</taxon>
        <taxon>Actinomycetota</taxon>
        <taxon>Actinomycetes</taxon>
        <taxon>Kitasatosporales</taxon>
        <taxon>Streptomycetaceae</taxon>
        <taxon>Streptomyces</taxon>
    </lineage>
</organism>
<dbReference type="EMBL" id="JARAKF010000006">
    <property type="protein sequence ID" value="MDU9002109.1"/>
    <property type="molecule type" value="Genomic_DNA"/>
</dbReference>
<protein>
    <recommendedName>
        <fullName evidence="3">LacI family transcriptional regulator</fullName>
    </recommendedName>
</protein>
<name>A0ABU3V7F6_9ACTN</name>
<dbReference type="Proteomes" id="UP001257627">
    <property type="component" value="Unassembled WGS sequence"/>
</dbReference>
<accession>A0ABU3V7F6</accession>
<evidence type="ECO:0000313" key="1">
    <source>
        <dbReference type="EMBL" id="MDU9002109.1"/>
    </source>
</evidence>
<dbReference type="RefSeq" id="WP_164331923.1">
    <property type="nucleotide sequence ID" value="NZ_CP107955.1"/>
</dbReference>
<sequence>MDAVVAQGLGLAGFGQAALDRLLERLADVPTPSGLTPRQLLPIVEVRRSDTPQP</sequence>
<keyword evidence="2" id="KW-1185">Reference proteome</keyword>
<evidence type="ECO:0008006" key="3">
    <source>
        <dbReference type="Google" id="ProtNLM"/>
    </source>
</evidence>